<keyword evidence="1" id="KW-1133">Transmembrane helix</keyword>
<keyword evidence="3" id="KW-1185">Reference proteome</keyword>
<feature type="transmembrane region" description="Helical" evidence="1">
    <location>
        <begin position="101"/>
        <end position="118"/>
    </location>
</feature>
<evidence type="ECO:0000313" key="3">
    <source>
        <dbReference type="Proteomes" id="UP000190395"/>
    </source>
</evidence>
<proteinExistence type="predicted"/>
<evidence type="ECO:0000313" key="2">
    <source>
        <dbReference type="EMBL" id="SJZ51984.1"/>
    </source>
</evidence>
<protein>
    <submittedName>
        <fullName evidence="2">Uncharacterized protein</fullName>
    </submittedName>
</protein>
<sequence length="212" mass="25128">MYLFPFLLFPIVTFFKACSDYKRLGFEYLKSRFLVVLFGALSGCALCAIFEFCIFVPEYQGTDPAFFFLLQWIFSFFIPALFFVFFILWSNDEWQVRIDGFLYFLLPFLCVYVPFWIFTKTAEFSFFVLFVLPVMFLLAVFALETDVKAFYLNLKGRSAKFVLNGFLILAESVFASLVMTLYYFDFDWWIWISVCAVFSVLCLFRFGFKLKK</sequence>
<dbReference type="STRING" id="225004.SAMN02745152_00463"/>
<keyword evidence="1" id="KW-0812">Transmembrane</keyword>
<dbReference type="EMBL" id="FUXC01000002">
    <property type="protein sequence ID" value="SJZ51984.1"/>
    <property type="molecule type" value="Genomic_DNA"/>
</dbReference>
<keyword evidence="1" id="KW-0472">Membrane</keyword>
<feature type="transmembrane region" description="Helical" evidence="1">
    <location>
        <begin position="69"/>
        <end position="89"/>
    </location>
</feature>
<accession>A0A1T4LBV7</accession>
<feature type="transmembrane region" description="Helical" evidence="1">
    <location>
        <begin position="33"/>
        <end position="57"/>
    </location>
</feature>
<evidence type="ECO:0000256" key="1">
    <source>
        <dbReference type="SAM" id="Phobius"/>
    </source>
</evidence>
<feature type="transmembrane region" description="Helical" evidence="1">
    <location>
        <begin position="188"/>
        <end position="208"/>
    </location>
</feature>
<dbReference type="Proteomes" id="UP000190395">
    <property type="component" value="Unassembled WGS sequence"/>
</dbReference>
<gene>
    <name evidence="2" type="ORF">SAMN02745152_00463</name>
</gene>
<name>A0A1T4LBV7_9SPIR</name>
<feature type="transmembrane region" description="Helical" evidence="1">
    <location>
        <begin position="163"/>
        <end position="182"/>
    </location>
</feature>
<reference evidence="2 3" key="1">
    <citation type="submission" date="2017-02" db="EMBL/GenBank/DDBJ databases">
        <authorList>
            <person name="Peterson S.W."/>
        </authorList>
    </citation>
    <scope>NUCLEOTIDE SEQUENCE [LARGE SCALE GENOMIC DNA]</scope>
    <source>
        <strain evidence="2 3">ATCC BAA-909</strain>
    </source>
</reference>
<feature type="transmembrane region" description="Helical" evidence="1">
    <location>
        <begin position="124"/>
        <end position="143"/>
    </location>
</feature>
<dbReference type="AlphaFoldDB" id="A0A1T4LBV7"/>
<organism evidence="2 3">
    <name type="scientific">Treponema berlinense</name>
    <dbReference type="NCBI Taxonomy" id="225004"/>
    <lineage>
        <taxon>Bacteria</taxon>
        <taxon>Pseudomonadati</taxon>
        <taxon>Spirochaetota</taxon>
        <taxon>Spirochaetia</taxon>
        <taxon>Spirochaetales</taxon>
        <taxon>Treponemataceae</taxon>
        <taxon>Treponema</taxon>
    </lineage>
</organism>